<reference evidence="1" key="1">
    <citation type="submission" date="2018-01" db="EMBL/GenBank/DDBJ databases">
        <authorList>
            <person name="Krukenberg V."/>
        </authorList>
    </citation>
    <scope>NUCLEOTIDE SEQUENCE</scope>
    <source>
        <strain evidence="1">E20ANME2</strain>
    </source>
</reference>
<accession>A0AC61KZ05</accession>
<proteinExistence type="predicted"/>
<gene>
    <name evidence="1" type="ORF">C4B59_15425</name>
</gene>
<comment type="caution">
    <text evidence="1">The sequence shown here is derived from an EMBL/GenBank/DDBJ whole genome shotgun (WGS) entry which is preliminary data.</text>
</comment>
<name>A0AC61KZ05_9EURY</name>
<evidence type="ECO:0000313" key="1">
    <source>
        <dbReference type="EMBL" id="PXF57321.1"/>
    </source>
</evidence>
<dbReference type="EMBL" id="PQXF01000063">
    <property type="protein sequence ID" value="PXF57321.1"/>
    <property type="molecule type" value="Genomic_DNA"/>
</dbReference>
<evidence type="ECO:0000313" key="2">
    <source>
        <dbReference type="Proteomes" id="UP000248329"/>
    </source>
</evidence>
<dbReference type="Proteomes" id="UP000248329">
    <property type="component" value="Unassembled WGS sequence"/>
</dbReference>
<sequence>MKQILPGLLIFLIIIPIVCAEICDLKLEIGEEVTCGNYKIRHDSWDAGDQNPHQIAHFHLPIAILYLLARKITTEGAEERGALNRLFSLCG</sequence>
<organism evidence="1 2">
    <name type="scientific">Candidatus Methanogaster sp</name>
    <dbReference type="NCBI Taxonomy" id="3386292"/>
    <lineage>
        <taxon>Archaea</taxon>
        <taxon>Methanobacteriati</taxon>
        <taxon>Methanobacteriota</taxon>
        <taxon>Stenosarchaea group</taxon>
        <taxon>Methanomicrobia</taxon>
        <taxon>Methanosarcinales</taxon>
        <taxon>ANME-2 cluster</taxon>
        <taxon>Candidatus Methanogasteraceae</taxon>
        <taxon>Candidatus Methanogaster</taxon>
    </lineage>
</organism>
<protein>
    <submittedName>
        <fullName evidence="1">Uncharacterized protein</fullName>
    </submittedName>
</protein>